<dbReference type="SUPFAM" id="SSF53756">
    <property type="entry name" value="UDP-Glycosyltransferase/glycogen phosphorylase"/>
    <property type="match status" value="1"/>
</dbReference>
<dbReference type="Gene3D" id="3.40.50.2000">
    <property type="entry name" value="Glycogen Phosphorylase B"/>
    <property type="match status" value="1"/>
</dbReference>
<sequence>MAAAADEQEALHILFFPYIAPGHLIPVADMAALFASRGVKCTILTTPANAVVIRSAVDRANAAPAIDIATVPFPDVGLPPGVESVTGISSEADMLKLLNGSNRLREPLERFLSERRPDTIVADSFFPWAIDAAAAHGVPRLSFLSATWIFSA</sequence>
<dbReference type="PANTHER" id="PTHR48047">
    <property type="entry name" value="GLYCOSYLTRANSFERASE"/>
    <property type="match status" value="1"/>
</dbReference>
<organism evidence="3 4">
    <name type="scientific">Eragrostis curvula</name>
    <name type="common">weeping love grass</name>
    <dbReference type="NCBI Taxonomy" id="38414"/>
    <lineage>
        <taxon>Eukaryota</taxon>
        <taxon>Viridiplantae</taxon>
        <taxon>Streptophyta</taxon>
        <taxon>Embryophyta</taxon>
        <taxon>Tracheophyta</taxon>
        <taxon>Spermatophyta</taxon>
        <taxon>Magnoliopsida</taxon>
        <taxon>Liliopsida</taxon>
        <taxon>Poales</taxon>
        <taxon>Poaceae</taxon>
        <taxon>PACMAD clade</taxon>
        <taxon>Chloridoideae</taxon>
        <taxon>Eragrostideae</taxon>
        <taxon>Eragrostidinae</taxon>
        <taxon>Eragrostis</taxon>
    </lineage>
</organism>
<protein>
    <submittedName>
        <fullName evidence="3">Uncharacterized protein</fullName>
    </submittedName>
</protein>
<accession>A0A5J9U5F2</accession>
<feature type="non-terminal residue" evidence="3">
    <location>
        <position position="1"/>
    </location>
</feature>
<evidence type="ECO:0000313" key="3">
    <source>
        <dbReference type="EMBL" id="TVU18806.1"/>
    </source>
</evidence>
<keyword evidence="2" id="KW-0808">Transferase</keyword>
<comment type="similarity">
    <text evidence="1">Belongs to the UDP-glycosyltransferase family.</text>
</comment>
<dbReference type="AlphaFoldDB" id="A0A5J9U5F2"/>
<comment type="caution">
    <text evidence="3">The sequence shown here is derived from an EMBL/GenBank/DDBJ whole genome shotgun (WGS) entry which is preliminary data.</text>
</comment>
<dbReference type="PANTHER" id="PTHR48047:SF45">
    <property type="entry name" value="SCOPOLETIN GLUCOSYLTRANSFERASE-LIKE"/>
    <property type="match status" value="1"/>
</dbReference>
<evidence type="ECO:0000313" key="4">
    <source>
        <dbReference type="Proteomes" id="UP000324897"/>
    </source>
</evidence>
<dbReference type="EMBL" id="RWGY01000029">
    <property type="protein sequence ID" value="TVU18806.1"/>
    <property type="molecule type" value="Genomic_DNA"/>
</dbReference>
<reference evidence="3 4" key="1">
    <citation type="journal article" date="2019" name="Sci. Rep.">
        <title>A high-quality genome of Eragrostis curvula grass provides insights into Poaceae evolution and supports new strategies to enhance forage quality.</title>
        <authorList>
            <person name="Carballo J."/>
            <person name="Santos B.A.C.M."/>
            <person name="Zappacosta D."/>
            <person name="Garbus I."/>
            <person name="Selva J.P."/>
            <person name="Gallo C.A."/>
            <person name="Diaz A."/>
            <person name="Albertini E."/>
            <person name="Caccamo M."/>
            <person name="Echenique V."/>
        </authorList>
    </citation>
    <scope>NUCLEOTIDE SEQUENCE [LARGE SCALE GENOMIC DNA]</scope>
    <source>
        <strain evidence="4">cv. Victoria</strain>
        <tissue evidence="3">Leaf</tissue>
    </source>
</reference>
<evidence type="ECO:0000256" key="1">
    <source>
        <dbReference type="ARBA" id="ARBA00009995"/>
    </source>
</evidence>
<dbReference type="OrthoDB" id="5835829at2759"/>
<gene>
    <name evidence="3" type="ORF">EJB05_34920</name>
</gene>
<keyword evidence="4" id="KW-1185">Reference proteome</keyword>
<evidence type="ECO:0000256" key="2">
    <source>
        <dbReference type="ARBA" id="ARBA00022676"/>
    </source>
</evidence>
<proteinExistence type="inferred from homology"/>
<dbReference type="Gramene" id="TVU18806">
    <property type="protein sequence ID" value="TVU18806"/>
    <property type="gene ID" value="EJB05_34920"/>
</dbReference>
<dbReference type="GO" id="GO:0035251">
    <property type="term" value="F:UDP-glucosyltransferase activity"/>
    <property type="evidence" value="ECO:0007669"/>
    <property type="project" value="TreeGrafter"/>
</dbReference>
<dbReference type="Proteomes" id="UP000324897">
    <property type="component" value="Chromosome 7"/>
</dbReference>
<name>A0A5J9U5F2_9POAL</name>
<keyword evidence="2" id="KW-0328">Glycosyltransferase</keyword>